<keyword evidence="4" id="KW-1185">Reference proteome</keyword>
<evidence type="ECO:0000313" key="3">
    <source>
        <dbReference type="EMBL" id="VUC34069.1"/>
    </source>
</evidence>
<dbReference type="InterPro" id="IPR024078">
    <property type="entry name" value="LmbE-like_dom_sf"/>
</dbReference>
<evidence type="ECO:0000313" key="4">
    <source>
        <dbReference type="Proteomes" id="UP000766486"/>
    </source>
</evidence>
<dbReference type="Gene3D" id="3.40.50.10320">
    <property type="entry name" value="LmbE-like"/>
    <property type="match status" value="1"/>
</dbReference>
<dbReference type="Proteomes" id="UP000766486">
    <property type="component" value="Unassembled WGS sequence"/>
</dbReference>
<dbReference type="PANTHER" id="PTHR12993:SF11">
    <property type="entry name" value="N-ACETYLGLUCOSAMINYL-PHOSPHATIDYLINOSITOL DE-N-ACETYLASE"/>
    <property type="match status" value="1"/>
</dbReference>
<comment type="similarity">
    <text evidence="1">Belongs to the PIGL family.</text>
</comment>
<comment type="caution">
    <text evidence="3">The sequence shown here is derived from an EMBL/GenBank/DDBJ whole genome shotgun (WGS) entry which is preliminary data.</text>
</comment>
<evidence type="ECO:0000256" key="2">
    <source>
        <dbReference type="ARBA" id="ARBA00012176"/>
    </source>
</evidence>
<dbReference type="SUPFAM" id="SSF102588">
    <property type="entry name" value="LmbE-like"/>
    <property type="match status" value="1"/>
</dbReference>
<dbReference type="EMBL" id="CABFNS010000875">
    <property type="protein sequence ID" value="VUC34069.1"/>
    <property type="molecule type" value="Genomic_DNA"/>
</dbReference>
<proteinExistence type="inferred from homology"/>
<sequence>YRRFNSDANFIMIAPSLLALGAASLLIALCLRMANIAAPTQLHNKTIALLIAHPDDEAMFFAPTVLALSRKETGNRVKILCLSSGDAEGLGETRKRELVKSGLLLGLKSESDVMVIDNPATGKLGLTVGNLLLLDSLFPDSMTTHWDTDEVSSLLRSTFMTSQSSSGSLKPTIDVLITFDSKGISSHPNHISLFHGARAFISSLTPQGSGADQPVSLYTLTTVGVARKYAGVFDRLFTPWLGGSGAESHGQVTPASLVFMHGLGQGGWRTAREAMTTAHVSQMRWFRYGWITLSRYMFINTLELEEVK</sequence>
<evidence type="ECO:0000256" key="1">
    <source>
        <dbReference type="ARBA" id="ARBA00006066"/>
    </source>
</evidence>
<feature type="non-terminal residue" evidence="3">
    <location>
        <position position="1"/>
    </location>
</feature>
<dbReference type="PANTHER" id="PTHR12993">
    <property type="entry name" value="N-ACETYLGLUCOSAMINYL-PHOSPHATIDYLINOSITOL DE-N-ACETYLASE-RELATED"/>
    <property type="match status" value="1"/>
</dbReference>
<reference evidence="3 4" key="1">
    <citation type="submission" date="2019-06" db="EMBL/GenBank/DDBJ databases">
        <authorList>
            <person name="Broberg M."/>
        </authorList>
    </citation>
    <scope>NUCLEOTIDE SEQUENCE [LARGE SCALE GENOMIC DNA]</scope>
</reference>
<accession>A0ABY6URR3</accession>
<name>A0ABY6URR3_BIOOC</name>
<protein>
    <recommendedName>
        <fullName evidence="2">N-acetylglucosaminylphosphatidylinositol deacetylase</fullName>
        <ecNumber evidence="2">3.5.1.89</ecNumber>
    </recommendedName>
</protein>
<dbReference type="InterPro" id="IPR003737">
    <property type="entry name" value="GlcNAc_PI_deacetylase-related"/>
</dbReference>
<dbReference type="Pfam" id="PF02585">
    <property type="entry name" value="PIG-L"/>
    <property type="match status" value="1"/>
</dbReference>
<dbReference type="EC" id="3.5.1.89" evidence="2"/>
<gene>
    <name evidence="3" type="ORF">CLO192961_LOCUS368723</name>
</gene>
<organism evidence="3 4">
    <name type="scientific">Bionectria ochroleuca</name>
    <name type="common">Gliocladium roseum</name>
    <dbReference type="NCBI Taxonomy" id="29856"/>
    <lineage>
        <taxon>Eukaryota</taxon>
        <taxon>Fungi</taxon>
        <taxon>Dikarya</taxon>
        <taxon>Ascomycota</taxon>
        <taxon>Pezizomycotina</taxon>
        <taxon>Sordariomycetes</taxon>
        <taxon>Hypocreomycetidae</taxon>
        <taxon>Hypocreales</taxon>
        <taxon>Bionectriaceae</taxon>
        <taxon>Clonostachys</taxon>
    </lineage>
</organism>